<feature type="coiled-coil region" evidence="1">
    <location>
        <begin position="80"/>
        <end position="111"/>
    </location>
</feature>
<feature type="compositionally biased region" description="Basic and acidic residues" evidence="2">
    <location>
        <begin position="172"/>
        <end position="183"/>
    </location>
</feature>
<evidence type="ECO:0000313" key="4">
    <source>
        <dbReference type="EMBL" id="RMX39186.1"/>
    </source>
</evidence>
<feature type="domain" description="Death" evidence="3">
    <location>
        <begin position="1931"/>
        <end position="2014"/>
    </location>
</feature>
<feature type="domain" description="Death" evidence="3">
    <location>
        <begin position="1430"/>
        <end position="1514"/>
    </location>
</feature>
<evidence type="ECO:0000259" key="3">
    <source>
        <dbReference type="PROSITE" id="PS50017"/>
    </source>
</evidence>
<feature type="coiled-coil region" evidence="1">
    <location>
        <begin position="2041"/>
        <end position="2091"/>
    </location>
</feature>
<feature type="compositionally biased region" description="Polar residues" evidence="2">
    <location>
        <begin position="1049"/>
        <end position="1059"/>
    </location>
</feature>
<reference evidence="4 5" key="1">
    <citation type="journal article" date="2018" name="Sci. Rep.">
        <title>Comparative analysis of the Pocillopora damicornis genome highlights role of immune system in coral evolution.</title>
        <authorList>
            <person name="Cunning R."/>
            <person name="Bay R.A."/>
            <person name="Gillette P."/>
            <person name="Baker A.C."/>
            <person name="Traylor-Knowles N."/>
        </authorList>
    </citation>
    <scope>NUCLEOTIDE SEQUENCE [LARGE SCALE GENOMIC DNA]</scope>
    <source>
        <strain evidence="4">RSMAS</strain>
        <tissue evidence="4">Whole animal</tissue>
    </source>
</reference>
<feature type="non-terminal residue" evidence="4">
    <location>
        <position position="2206"/>
    </location>
</feature>
<dbReference type="InterPro" id="IPR000488">
    <property type="entry name" value="Death_dom"/>
</dbReference>
<evidence type="ECO:0000256" key="1">
    <source>
        <dbReference type="SAM" id="Coils"/>
    </source>
</evidence>
<feature type="coiled-coil region" evidence="1">
    <location>
        <begin position="935"/>
        <end position="962"/>
    </location>
</feature>
<dbReference type="SMART" id="SM00005">
    <property type="entry name" value="DEATH"/>
    <property type="match status" value="4"/>
</dbReference>
<accession>A0A3M6TCQ6</accession>
<feature type="coiled-coil region" evidence="1">
    <location>
        <begin position="654"/>
        <end position="816"/>
    </location>
</feature>
<dbReference type="OrthoDB" id="535509at2759"/>
<name>A0A3M6TCQ6_POCDA</name>
<dbReference type="InterPro" id="IPR011029">
    <property type="entry name" value="DEATH-like_dom_sf"/>
</dbReference>
<comment type="caution">
    <text evidence="4">The sequence shown here is derived from an EMBL/GenBank/DDBJ whole genome shotgun (WGS) entry which is preliminary data.</text>
</comment>
<dbReference type="CDD" id="cd01670">
    <property type="entry name" value="Death"/>
    <property type="match status" value="4"/>
</dbReference>
<sequence>MVDVKNEQKTIKKELQDLKKTLHAVLPTAKGEEERENTETRVESVEAVFKRVEKCLSDLLTEKSFKEGPEQDTTCVGKTCDQISGVLRDLQENLKMINENLKTEMAEQSQKDTEQTYGEKRKCEEATTAFLYEEIVYLGNQMCRRCLELEEDLNDIKAERDRLLSDSSQLKGQDDKQGWKNTQDEIIKEKETKIRKLEKRNKTLLEEYEKLQKRIEKTVLKEKEEVLEENKKVVEENKKIKEQIEKRKAKKEELELRLKNQIDPEELGRLKAEKSELSTQLIELTKTVSNSLKECQKLKEERKNLNFRSRFFLPIEKEFTKNRHGVICFLKRDSSASSKLLASRSSEGPGKASDIFDHQKGTISGTEEKEGSWWSIDLGPSFRLAITHYSLRQGQRDGASALTRTWSVGGEVGAFRYFRIFQTDTLGSLQEPVTQRHILLICDEVGTAWRDLGAELRLGSPVVRNLTFDCNSNRDRAWEVIDKWRQSNPNEATVGNLADALVKIGMGKAAQKLVGTENVKADKINIEKRLQCLETKVEWLEMEKSTEKSVKQGPTRENTCKGKISDEIDKDPCVMQENIKIVCENEKMPVGRSSELENNTSDEGNERHLNGRLEEIRLADRIQKDTMERDQASQRRNGVEVQQWYNEMHICLRCPNLKKELNDLKTETDALKNKISQLEQMRVEDEKEKEKKRKDTKRKEKIIRKNNAKIADLEETNKIQLDHIEKLKRINEKIKKKKRDLVEENEKMVEQIGELKADKEELKLKLQFQTYPEELDQLKTENSDLSSQVEELKKEVESSESEYKRLQEKLKKYSNFQSPTSSDIAFEQAPVTEIHIQSICGKVGTEWRDLGTVLRLESALMNIIEADLSECRERARKVLQKWKQKNGNRATVGILINALNEINRKDVVEKLLDTEKVEAGLSSVRIASGNLRKDVKLLKEEVQNVQRIHEETRKELKELKEIVYKIQTATGDEERQHMETRVQRRETTIELLDEQDPMQRSTRLEEICGRIDQDLRVVQDSIKIVSENQNAVVGMSFEAGRNASDEPNESQQGETTSADPIQRDTIRRDWQNQRYNEPIIRPLLDGYEKELNEVEGERDSLKTKSGKSDQTNQRQLEKKRKLKTNNKQVKEERNDTIEPNKTMVEQIQKLEAEKKELEMTLNGQTDLKTENKELSTQIERLTKKANNSEFECKRLQEELKTYINYQSRVFLPAGKEFAGICTGVICFLKQRLRDAPCAELIASRSSDGPGDGADVLNHKMGTVSGTEGKKNSWWSIDLGSSHRLVITHYALRHGKREKESLLTQWQLKGSNDGKHWENIETIHDKKEPQFKDPTPFCTGKWSVKGEIGPFRFFRIFQTGVNSSGKYGIYLSGIEFYGVLLNMCELGAMEALSYKPSREVEITDSLGRMGDSDDSNKATSSGLQFEQVLINANQKELICEEVGKHWKKLGSALGLSSAFLNNTETDHSGDCCERVQKVLEKWQQENGSGATMEVLKNALVKIGRRDVAEKLLEIRKVETSSRYDKARFQRLQSTVERLGKDLKERIQCMEEKFSELQKYLSIRNINLKNQEQEMIPVGEDDDSQANLRIVYTECQICSRLRKELNDMRTEHKKDKKKWEEEEQSLKKEIMQLKSKNDALQEAYNGQLAKIKEFEKTSDPITKTKAKVVENLEEQIENLKAATEKLMKIIKDQTDLEEPRQLKAKIYELWTQKEKLRKRVENGEMERNRLQEELEKYINSRRRVFSPTGEQFGGNCRGVICFLKREASAKLVANRSTDYIGNVNDILNHETATISGTEDKENSWWSIDLGLRYRLIITNCSLRDGNMYGKLAPINWKLEGSNDGEKWDSLETIHMKDSQCMCRDTSLYHTRIWSVVGEIAPFRFFRIFQTAETESGNCLSLTKFSTDSLEEMANSTRNEDTSNITQWRQARVTENHILLICDDVGRFWIDLGTILKLPPAEVVNIEDEFRYNRDRAWKVMKRWLQMKGREATVGILADALEQMKMRNAVEKLIEKVKVEAGLNSVRAASGKLRKDVELLRVEIQNGQRMQDETRKEYEELNCEMQTATGEEGRKNMETRMQRLETTIERLERQDPLQKLTRLLEICGRIDEGLRDVQESVRKVSENQNAAVGRSFEADRNTSDEPIERQQEETTSEDTIQRDTIRRDSQNQRESELIIKPLLDGEFFMFSNPCSRFSRRFSLIQIFRK</sequence>
<feature type="domain" description="Death" evidence="3">
    <location>
        <begin position="434"/>
        <end position="517"/>
    </location>
</feature>
<dbReference type="GO" id="GO:0007165">
    <property type="term" value="P:signal transduction"/>
    <property type="evidence" value="ECO:0007669"/>
    <property type="project" value="InterPro"/>
</dbReference>
<keyword evidence="1" id="KW-0175">Coiled coil</keyword>
<feature type="region of interest" description="Disordered" evidence="2">
    <location>
        <begin position="1094"/>
        <end position="1136"/>
    </location>
</feature>
<keyword evidence="5" id="KW-1185">Reference proteome</keyword>
<dbReference type="SUPFAM" id="SSF49785">
    <property type="entry name" value="Galactose-binding domain-like"/>
    <property type="match status" value="1"/>
</dbReference>
<dbReference type="Pfam" id="PF00531">
    <property type="entry name" value="Death"/>
    <property type="match status" value="4"/>
</dbReference>
<feature type="compositionally biased region" description="Basic and acidic residues" evidence="2">
    <location>
        <begin position="1061"/>
        <end position="1070"/>
    </location>
</feature>
<protein>
    <recommendedName>
        <fullName evidence="3">Death domain-containing protein</fullName>
    </recommendedName>
</protein>
<feature type="compositionally biased region" description="Basic and acidic residues" evidence="2">
    <location>
        <begin position="2156"/>
        <end position="2169"/>
    </location>
</feature>
<organism evidence="4 5">
    <name type="scientific">Pocillopora damicornis</name>
    <name type="common">Cauliflower coral</name>
    <name type="synonym">Millepora damicornis</name>
    <dbReference type="NCBI Taxonomy" id="46731"/>
    <lineage>
        <taxon>Eukaryota</taxon>
        <taxon>Metazoa</taxon>
        <taxon>Cnidaria</taxon>
        <taxon>Anthozoa</taxon>
        <taxon>Hexacorallia</taxon>
        <taxon>Scleractinia</taxon>
        <taxon>Astrocoeniina</taxon>
        <taxon>Pocilloporidae</taxon>
        <taxon>Pocillopora</taxon>
    </lineage>
</organism>
<dbReference type="PROSITE" id="PS50017">
    <property type="entry name" value="DEATH_DOMAIN"/>
    <property type="match status" value="4"/>
</dbReference>
<dbReference type="Gene3D" id="2.60.120.260">
    <property type="entry name" value="Galactose-binding domain-like"/>
    <property type="match status" value="2"/>
</dbReference>
<dbReference type="EMBL" id="RCHS01003850">
    <property type="protein sequence ID" value="RMX39186.1"/>
    <property type="molecule type" value="Genomic_DNA"/>
</dbReference>
<feature type="domain" description="Death" evidence="3">
    <location>
        <begin position="832"/>
        <end position="915"/>
    </location>
</feature>
<gene>
    <name evidence="4" type="ORF">pdam_00013526</name>
</gene>
<feature type="region of interest" description="Disordered" evidence="2">
    <location>
        <begin position="1040"/>
        <end position="1070"/>
    </location>
</feature>
<feature type="region of interest" description="Disordered" evidence="2">
    <location>
        <begin position="164"/>
        <end position="183"/>
    </location>
</feature>
<evidence type="ECO:0000313" key="5">
    <source>
        <dbReference type="Proteomes" id="UP000275408"/>
    </source>
</evidence>
<dbReference type="Gene3D" id="1.10.533.10">
    <property type="entry name" value="Death Domain, Fas"/>
    <property type="match status" value="4"/>
</dbReference>
<feature type="region of interest" description="Disordered" evidence="2">
    <location>
        <begin position="2120"/>
        <end position="2169"/>
    </location>
</feature>
<feature type="coiled-coil region" evidence="1">
    <location>
        <begin position="516"/>
        <end position="543"/>
    </location>
</feature>
<dbReference type="PANTHER" id="PTHR47457:SF1">
    <property type="entry name" value="BTB DOMAIN-CONTAINING PROTEIN-RELATED"/>
    <property type="match status" value="1"/>
</dbReference>
<dbReference type="Proteomes" id="UP000275408">
    <property type="component" value="Unassembled WGS sequence"/>
</dbReference>
<dbReference type="InterPro" id="IPR008979">
    <property type="entry name" value="Galactose-bd-like_sf"/>
</dbReference>
<evidence type="ECO:0000256" key="2">
    <source>
        <dbReference type="SAM" id="MobiDB-lite"/>
    </source>
</evidence>
<feature type="compositionally biased region" description="Basic and acidic residues" evidence="2">
    <location>
        <begin position="2133"/>
        <end position="2149"/>
    </location>
</feature>
<feature type="coiled-coil region" evidence="1">
    <location>
        <begin position="1596"/>
        <end position="1738"/>
    </location>
</feature>
<dbReference type="PANTHER" id="PTHR47457">
    <property type="entry name" value="OS05G0345500 PROTEIN"/>
    <property type="match status" value="1"/>
</dbReference>
<dbReference type="SUPFAM" id="SSF47986">
    <property type="entry name" value="DEATH domain"/>
    <property type="match status" value="4"/>
</dbReference>
<proteinExistence type="predicted"/>